<evidence type="ECO:0000313" key="2">
    <source>
        <dbReference type="Proteomes" id="UP000578531"/>
    </source>
</evidence>
<dbReference type="GO" id="GO:0004140">
    <property type="term" value="F:dephospho-CoA kinase activity"/>
    <property type="evidence" value="ECO:0007669"/>
    <property type="project" value="TreeGrafter"/>
</dbReference>
<gene>
    <name evidence="1" type="ORF">HO173_009785</name>
</gene>
<proteinExistence type="predicted"/>
<keyword evidence="2" id="KW-1185">Reference proteome</keyword>
<evidence type="ECO:0000313" key="1">
    <source>
        <dbReference type="EMBL" id="KAF6231948.1"/>
    </source>
</evidence>
<organism evidence="1 2">
    <name type="scientific">Letharia columbiana</name>
    <dbReference type="NCBI Taxonomy" id="112416"/>
    <lineage>
        <taxon>Eukaryota</taxon>
        <taxon>Fungi</taxon>
        <taxon>Dikarya</taxon>
        <taxon>Ascomycota</taxon>
        <taxon>Pezizomycotina</taxon>
        <taxon>Lecanoromycetes</taxon>
        <taxon>OSLEUM clade</taxon>
        <taxon>Lecanoromycetidae</taxon>
        <taxon>Lecanorales</taxon>
        <taxon>Lecanorineae</taxon>
        <taxon>Parmeliaceae</taxon>
        <taxon>Letharia</taxon>
    </lineage>
</organism>
<dbReference type="Proteomes" id="UP000578531">
    <property type="component" value="Unassembled WGS sequence"/>
</dbReference>
<comment type="caution">
    <text evidence="1">The sequence shown here is derived from an EMBL/GenBank/DDBJ whole genome shotgun (WGS) entry which is preliminary data.</text>
</comment>
<reference evidence="1 2" key="1">
    <citation type="journal article" date="2020" name="Genomics">
        <title>Complete, high-quality genomes from long-read metagenomic sequencing of two wolf lichen thalli reveals enigmatic genome architecture.</title>
        <authorList>
            <person name="McKenzie S.K."/>
            <person name="Walston R.F."/>
            <person name="Allen J.L."/>
        </authorList>
    </citation>
    <scope>NUCLEOTIDE SEQUENCE [LARGE SCALE GENOMIC DNA]</scope>
    <source>
        <strain evidence="1">WasteWater2</strain>
    </source>
</reference>
<dbReference type="InterPro" id="IPR014729">
    <property type="entry name" value="Rossmann-like_a/b/a_fold"/>
</dbReference>
<dbReference type="AlphaFoldDB" id="A0A8H6L1G1"/>
<dbReference type="SUPFAM" id="SSF52374">
    <property type="entry name" value="Nucleotidylyl transferase"/>
    <property type="match status" value="1"/>
</dbReference>
<dbReference type="GeneID" id="59291434"/>
<dbReference type="OrthoDB" id="330671at2759"/>
<dbReference type="GO" id="GO:0015937">
    <property type="term" value="P:coenzyme A biosynthetic process"/>
    <property type="evidence" value="ECO:0007669"/>
    <property type="project" value="TreeGrafter"/>
</dbReference>
<protein>
    <recommendedName>
        <fullName evidence="3">Cytidyltransferase-like domain-containing protein</fullName>
    </recommendedName>
</protein>
<dbReference type="Gene3D" id="3.40.50.620">
    <property type="entry name" value="HUPs"/>
    <property type="match status" value="1"/>
</dbReference>
<evidence type="ECO:0008006" key="3">
    <source>
        <dbReference type="Google" id="ProtNLM"/>
    </source>
</evidence>
<name>A0A8H6L1G1_9LECA</name>
<accession>A0A8H6L1G1</accession>
<dbReference type="PANTHER" id="PTHR10695:SF46">
    <property type="entry name" value="BIFUNCTIONAL COENZYME A SYNTHASE-RELATED"/>
    <property type="match status" value="1"/>
</dbReference>
<dbReference type="EMBL" id="JACCJC010000052">
    <property type="protein sequence ID" value="KAF6231948.1"/>
    <property type="molecule type" value="Genomic_DNA"/>
</dbReference>
<dbReference type="PANTHER" id="PTHR10695">
    <property type="entry name" value="DEPHOSPHO-COA KINASE-RELATED"/>
    <property type="match status" value="1"/>
</dbReference>
<dbReference type="RefSeq" id="XP_037161379.1">
    <property type="nucleotide sequence ID" value="XM_037311673.1"/>
</dbReference>
<sequence>MDDQRKALLCSSSSLRSVEDRKTAIASALGAKDETLRPYLAPLWLLLLPRPPSEISLNALRVAYGQSLTQVLQMASNASAGSFDVVLDVAIAYEDEQIFRYSKIQRLLGLMYRLICVICTENSIDLQYDNDVDVRLIIFHRGLTNQHQPARPKAFQRLQPFGDLQTLAGSDRAWQRLCSLESEPAESLLQDFLRIRGGSSDETMSSNQIEIERLPGGLSIHQSSPQNAFQEISSGCHCSIAVGGTFDHLHVGHKLLLTMTALVLDPRSIRGACLTIGITGDELLKNKNFREELEDFPERQLAVQEFLLGILGLFSLSHVLDNLRHVESNSPHGREVHNTLKSGLIIKYVEIFDPCGPTITDETITALVLSAETKGGGQVVNDKRGEKGWSALEVFEVDVLEAGEADGDSRDRADDKFQGKISSTDIRRRIHEKSATKFDRSSGDSKQLPSLHSAAMWGCCRETTACPINERLQQAIHVQLLGLIKKSQACQDLMSWEAGKCYNNPGS</sequence>